<organism evidence="2 3">
    <name type="scientific">Aureobasidium subglaciale (strain EXF-2481)</name>
    <name type="common">Aureobasidium pullulans var. subglaciale</name>
    <dbReference type="NCBI Taxonomy" id="1043005"/>
    <lineage>
        <taxon>Eukaryota</taxon>
        <taxon>Fungi</taxon>
        <taxon>Dikarya</taxon>
        <taxon>Ascomycota</taxon>
        <taxon>Pezizomycotina</taxon>
        <taxon>Dothideomycetes</taxon>
        <taxon>Dothideomycetidae</taxon>
        <taxon>Dothideales</taxon>
        <taxon>Saccotheciaceae</taxon>
        <taxon>Aureobasidium</taxon>
    </lineage>
</organism>
<dbReference type="AlphaFoldDB" id="A0A074Y9H5"/>
<protein>
    <submittedName>
        <fullName evidence="2">Uncharacterized protein</fullName>
    </submittedName>
</protein>
<keyword evidence="3" id="KW-1185">Reference proteome</keyword>
<dbReference type="HOGENOM" id="CLU_813753_0_0_1"/>
<dbReference type="InParanoid" id="A0A074Y9H5"/>
<keyword evidence="1" id="KW-0812">Transmembrane</keyword>
<gene>
    <name evidence="2" type="ORF">AUEXF2481DRAFT_528873</name>
</gene>
<keyword evidence="1" id="KW-0472">Membrane</keyword>
<reference evidence="2 3" key="1">
    <citation type="journal article" date="2014" name="BMC Genomics">
        <title>Genome sequencing of four Aureobasidium pullulans varieties: biotechnological potential, stress tolerance, and description of new species.</title>
        <authorList>
            <person name="Gostin Ar C."/>
            <person name="Ohm R.A."/>
            <person name="Kogej T."/>
            <person name="Sonjak S."/>
            <person name="Turk M."/>
            <person name="Zajc J."/>
            <person name="Zalar P."/>
            <person name="Grube M."/>
            <person name="Sun H."/>
            <person name="Han J."/>
            <person name="Sharma A."/>
            <person name="Chiniquy J."/>
            <person name="Ngan C.Y."/>
            <person name="Lipzen A."/>
            <person name="Barry K."/>
            <person name="Grigoriev I.V."/>
            <person name="Gunde-Cimerman N."/>
        </authorList>
    </citation>
    <scope>NUCLEOTIDE SEQUENCE [LARGE SCALE GENOMIC DNA]</scope>
    <source>
        <strain evidence="2 3">EXF-2481</strain>
    </source>
</reference>
<dbReference type="Proteomes" id="UP000030641">
    <property type="component" value="Unassembled WGS sequence"/>
</dbReference>
<accession>A0A074Y9H5</accession>
<dbReference type="OrthoDB" id="3800526at2759"/>
<dbReference type="GeneID" id="25368828"/>
<name>A0A074Y9H5_AURSE</name>
<proteinExistence type="predicted"/>
<evidence type="ECO:0000313" key="2">
    <source>
        <dbReference type="EMBL" id="KEQ90837.1"/>
    </source>
</evidence>
<evidence type="ECO:0000313" key="3">
    <source>
        <dbReference type="Proteomes" id="UP000030641"/>
    </source>
</evidence>
<evidence type="ECO:0000256" key="1">
    <source>
        <dbReference type="SAM" id="Phobius"/>
    </source>
</evidence>
<feature type="transmembrane region" description="Helical" evidence="1">
    <location>
        <begin position="55"/>
        <end position="78"/>
    </location>
</feature>
<dbReference type="EMBL" id="KL584785">
    <property type="protein sequence ID" value="KEQ90837.1"/>
    <property type="molecule type" value="Genomic_DNA"/>
</dbReference>
<sequence>MESVSNFHNLAWPIKNANKEAFDNVESDMSTLMLQFSDGKNVESMHAKYQQDMKLLMHGIIGIMLLLSAVTGGVSGLISLSAANEALKFAGQAEQALDTAQRVANASKTLLAAKWTQAGNLAGLLGSLEVSVSSAVSDFLSGPAYSAGLQKAAEHGMAEIQHITAKIFDTNMISLLQGYEGMTPNFTLVDMVQRGHYANVSSFTPNYRDQLRTMWFASAIGTIWSTEHSYIIVSNVKNGGCKGDHRGPKILQTCLEEFPTKVFYTYFKSNCREGLKGKPLIRGPLGHHLLEQRTNFTLKHVVRSSMTQFRDHANNQQESRIGAKGFDTMLGDETAISHGGG</sequence>
<keyword evidence="1" id="KW-1133">Transmembrane helix</keyword>
<dbReference type="RefSeq" id="XP_013339342.1">
    <property type="nucleotide sequence ID" value="XM_013483888.1"/>
</dbReference>